<accession>A0A6P7GBZ6</accession>
<reference evidence="3" key="1">
    <citation type="submission" date="2025-04" db="UniProtKB">
        <authorList>
            <consortium name="RefSeq"/>
        </authorList>
    </citation>
    <scope>IDENTIFICATION</scope>
    <source>
        <tissue evidence="3">Whole insect</tissue>
    </source>
</reference>
<evidence type="ECO:0000313" key="2">
    <source>
        <dbReference type="Proteomes" id="UP001652700"/>
    </source>
</evidence>
<dbReference type="KEGG" id="dvv:114336243"/>
<dbReference type="EnsemblMetazoa" id="XM_028286572.2">
    <property type="protein sequence ID" value="XP_028142373.1"/>
    <property type="gene ID" value="LOC114336243"/>
</dbReference>
<dbReference type="AlphaFoldDB" id="A0A6P7GBZ6"/>
<name>A0A6P7GBZ6_DIAVI</name>
<protein>
    <submittedName>
        <fullName evidence="3">Uncharacterized protein LOC114336243</fullName>
    </submittedName>
</protein>
<gene>
    <name evidence="3" type="primary">LOC114336243</name>
</gene>
<evidence type="ECO:0000313" key="1">
    <source>
        <dbReference type="EnsemblMetazoa" id="XP_028142373.1"/>
    </source>
</evidence>
<dbReference type="RefSeq" id="XP_028142373.1">
    <property type="nucleotide sequence ID" value="XM_028286572.1"/>
</dbReference>
<proteinExistence type="predicted"/>
<dbReference type="OrthoDB" id="6497308at2759"/>
<evidence type="ECO:0000313" key="3">
    <source>
        <dbReference type="RefSeq" id="XP_028142373.1"/>
    </source>
</evidence>
<dbReference type="InParanoid" id="A0A6P7GBZ6"/>
<dbReference type="GeneID" id="114336243"/>
<sequence length="363" mass="42333">MNVKQERHDEAEIRELATKLIKANKAKMSLAQMHQQKFQCFLSGVEKSQPKNNADTNEADTKYIDQESVKGRFGWTMIGQSHIPYYILRSGEKYCAVRMVEMKVFNFLYQDLSNCVNIPSYYITEAEARLLNEINFKHCDFQFGRVQFTSQDLIARLVDGNEFYQFLEHCYTKLRCNHIEHVKNLGCCGFIRINKESVVPFTLHNEQKYVPLFYFEGEVDNLRQIAERLEGWGLAYLKYCCKVQGIRNELFAHEICSVIRLNDIKDYFPPGSIFEDYWPKRNLESQLIISKTSTNLKHNILQWIQKPTAPLYTYSSPFPIPTAQTKVPNDHTRNVHIYPNYTIAEGQPYYHGTQMKTASGAIL</sequence>
<organism evidence="3">
    <name type="scientific">Diabrotica virgifera virgifera</name>
    <name type="common">western corn rootworm</name>
    <dbReference type="NCBI Taxonomy" id="50390"/>
    <lineage>
        <taxon>Eukaryota</taxon>
        <taxon>Metazoa</taxon>
        <taxon>Ecdysozoa</taxon>
        <taxon>Arthropoda</taxon>
        <taxon>Hexapoda</taxon>
        <taxon>Insecta</taxon>
        <taxon>Pterygota</taxon>
        <taxon>Neoptera</taxon>
        <taxon>Endopterygota</taxon>
        <taxon>Coleoptera</taxon>
        <taxon>Polyphaga</taxon>
        <taxon>Cucujiformia</taxon>
        <taxon>Chrysomeloidea</taxon>
        <taxon>Chrysomelidae</taxon>
        <taxon>Galerucinae</taxon>
        <taxon>Diabroticina</taxon>
        <taxon>Diabroticites</taxon>
        <taxon>Diabrotica</taxon>
    </lineage>
</organism>
<dbReference type="Proteomes" id="UP001652700">
    <property type="component" value="Unplaced"/>
</dbReference>
<keyword evidence="2" id="KW-1185">Reference proteome</keyword>
<reference evidence="1" key="2">
    <citation type="submission" date="2025-05" db="UniProtKB">
        <authorList>
            <consortium name="EnsemblMetazoa"/>
        </authorList>
    </citation>
    <scope>IDENTIFICATION</scope>
</reference>